<evidence type="ECO:0000259" key="2">
    <source>
        <dbReference type="Pfam" id="PF03732"/>
    </source>
</evidence>
<evidence type="ECO:0000313" key="4">
    <source>
        <dbReference type="Proteomes" id="UP000233551"/>
    </source>
</evidence>
<protein>
    <recommendedName>
        <fullName evidence="2">Retrotransposon gag domain-containing protein</fullName>
    </recommendedName>
</protein>
<dbReference type="Proteomes" id="UP000233551">
    <property type="component" value="Unassembled WGS sequence"/>
</dbReference>
<sequence length="146" mass="15939">MPVTTIGVFSRDSLAGAALDWYMSLKSADIPTWADLSSKFIDQYRYYAETLPTLLELNTMEMTERQGFEAYAVKGAYYLHLLAHTSSFPNLIDIGKKLDIGVKLGKIEGPTEKKEGESSKKAATGTPSAGNRRGRDASVNAVNSGR</sequence>
<proteinExistence type="predicted"/>
<dbReference type="AlphaFoldDB" id="A0A2I0JRK3"/>
<feature type="region of interest" description="Disordered" evidence="1">
    <location>
        <begin position="109"/>
        <end position="146"/>
    </location>
</feature>
<reference evidence="3 4" key="1">
    <citation type="submission" date="2017-11" db="EMBL/GenBank/DDBJ databases">
        <title>De-novo sequencing of pomegranate (Punica granatum L.) genome.</title>
        <authorList>
            <person name="Akparov Z."/>
            <person name="Amiraslanov A."/>
            <person name="Hajiyeva S."/>
            <person name="Abbasov M."/>
            <person name="Kaur K."/>
            <person name="Hamwieh A."/>
            <person name="Solovyev V."/>
            <person name="Salamov A."/>
            <person name="Braich B."/>
            <person name="Kosarev P."/>
            <person name="Mahmoud A."/>
            <person name="Hajiyev E."/>
            <person name="Babayeva S."/>
            <person name="Izzatullayeva V."/>
            <person name="Mammadov A."/>
            <person name="Mammadov A."/>
            <person name="Sharifova S."/>
            <person name="Ojaghi J."/>
            <person name="Eynullazada K."/>
            <person name="Bayramov B."/>
            <person name="Abdulazimova A."/>
            <person name="Shahmuradov I."/>
        </authorList>
    </citation>
    <scope>NUCLEOTIDE SEQUENCE [LARGE SCALE GENOMIC DNA]</scope>
    <source>
        <strain evidence="4">cv. AG2017</strain>
        <tissue evidence="3">Leaf</tissue>
    </source>
</reference>
<evidence type="ECO:0000313" key="3">
    <source>
        <dbReference type="EMBL" id="PKI58116.1"/>
    </source>
</evidence>
<organism evidence="3 4">
    <name type="scientific">Punica granatum</name>
    <name type="common">Pomegranate</name>
    <dbReference type="NCBI Taxonomy" id="22663"/>
    <lineage>
        <taxon>Eukaryota</taxon>
        <taxon>Viridiplantae</taxon>
        <taxon>Streptophyta</taxon>
        <taxon>Embryophyta</taxon>
        <taxon>Tracheophyta</taxon>
        <taxon>Spermatophyta</taxon>
        <taxon>Magnoliopsida</taxon>
        <taxon>eudicotyledons</taxon>
        <taxon>Gunneridae</taxon>
        <taxon>Pentapetalae</taxon>
        <taxon>rosids</taxon>
        <taxon>malvids</taxon>
        <taxon>Myrtales</taxon>
        <taxon>Lythraceae</taxon>
        <taxon>Punica</taxon>
    </lineage>
</organism>
<feature type="domain" description="Retrotransposon gag" evidence="2">
    <location>
        <begin position="13"/>
        <end position="75"/>
    </location>
</feature>
<evidence type="ECO:0000256" key="1">
    <source>
        <dbReference type="SAM" id="MobiDB-lite"/>
    </source>
</evidence>
<gene>
    <name evidence="3" type="ORF">CRG98_021495</name>
</gene>
<accession>A0A2I0JRK3</accession>
<keyword evidence="4" id="KW-1185">Reference proteome</keyword>
<dbReference type="EMBL" id="PGOL01001441">
    <property type="protein sequence ID" value="PKI58116.1"/>
    <property type="molecule type" value="Genomic_DNA"/>
</dbReference>
<dbReference type="InterPro" id="IPR005162">
    <property type="entry name" value="Retrotrans_gag_dom"/>
</dbReference>
<name>A0A2I0JRK3_PUNGR</name>
<feature type="compositionally biased region" description="Basic and acidic residues" evidence="1">
    <location>
        <begin position="109"/>
        <end position="120"/>
    </location>
</feature>
<dbReference type="Pfam" id="PF03732">
    <property type="entry name" value="Retrotrans_gag"/>
    <property type="match status" value="1"/>
</dbReference>
<comment type="caution">
    <text evidence="3">The sequence shown here is derived from an EMBL/GenBank/DDBJ whole genome shotgun (WGS) entry which is preliminary data.</text>
</comment>